<dbReference type="OrthoDB" id="6505681at2"/>
<reference evidence="1 2" key="1">
    <citation type="submission" date="2017-01" db="EMBL/GenBank/DDBJ databases">
        <title>Deconstructing symbiosis and pathogenesis requirements using a combined genomic-metabolomic approach.</title>
        <authorList>
            <person name="Tobias N.J."/>
            <person name="Wolff H."/>
            <person name="Djahanschiri B."/>
            <person name="Ebersberger I."/>
            <person name="Bode H.B."/>
        </authorList>
    </citation>
    <scope>NUCLEOTIDE SEQUENCE [LARGE SCALE GENOMIC DNA]</scope>
    <source>
        <strain evidence="1 2">DSM 4764</strain>
    </source>
</reference>
<proteinExistence type="predicted"/>
<dbReference type="EMBL" id="MUBK01000008">
    <property type="protein sequence ID" value="OTA20526.1"/>
    <property type="molecule type" value="Genomic_DNA"/>
</dbReference>
<comment type="caution">
    <text evidence="1">The sequence shown here is derived from an EMBL/GenBank/DDBJ whole genome shotgun (WGS) entry which is preliminary data.</text>
</comment>
<gene>
    <name evidence="1" type="ORF">Xbed_01330</name>
</gene>
<organism evidence="1 2">
    <name type="scientific">Xenorhabdus beddingii</name>
    <dbReference type="NCBI Taxonomy" id="40578"/>
    <lineage>
        <taxon>Bacteria</taxon>
        <taxon>Pseudomonadati</taxon>
        <taxon>Pseudomonadota</taxon>
        <taxon>Gammaproteobacteria</taxon>
        <taxon>Enterobacterales</taxon>
        <taxon>Morganellaceae</taxon>
        <taxon>Xenorhabdus</taxon>
    </lineage>
</organism>
<dbReference type="RefSeq" id="WP_086112116.1">
    <property type="nucleotide sequence ID" value="NZ_CAWNHF010000189.1"/>
</dbReference>
<evidence type="ECO:0000313" key="2">
    <source>
        <dbReference type="Proteomes" id="UP000194204"/>
    </source>
</evidence>
<keyword evidence="2" id="KW-1185">Reference proteome</keyword>
<name>A0A1Y2SNF1_9GAMM</name>
<accession>A0A1Y2SNF1</accession>
<sequence length="60" mass="6962">MDNKDELIERISEFLANNPIRLEDKLAVMMRFCFQLMPSSKIDGVNMRTSDGRILTLESK</sequence>
<dbReference type="STRING" id="40578.Xbed_01330"/>
<dbReference type="Proteomes" id="UP000194204">
    <property type="component" value="Unassembled WGS sequence"/>
</dbReference>
<evidence type="ECO:0000313" key="1">
    <source>
        <dbReference type="EMBL" id="OTA20526.1"/>
    </source>
</evidence>
<dbReference type="AlphaFoldDB" id="A0A1Y2SNF1"/>
<protein>
    <submittedName>
        <fullName evidence="1">Uncharacterized protein</fullName>
    </submittedName>
</protein>